<proteinExistence type="predicted"/>
<keyword evidence="1" id="KW-1133">Transmembrane helix</keyword>
<evidence type="ECO:0000313" key="4">
    <source>
        <dbReference type="Proteomes" id="UP000034286"/>
    </source>
</evidence>
<gene>
    <name evidence="3" type="ORF">UU57_C0038G0003</name>
</gene>
<dbReference type="Proteomes" id="UP000034286">
    <property type="component" value="Unassembled WGS sequence"/>
</dbReference>
<evidence type="ECO:0000256" key="1">
    <source>
        <dbReference type="SAM" id="Phobius"/>
    </source>
</evidence>
<evidence type="ECO:0000313" key="3">
    <source>
        <dbReference type="EMBL" id="KKS03077.1"/>
    </source>
</evidence>
<protein>
    <recommendedName>
        <fullName evidence="2">DUF4342 domain-containing protein</fullName>
    </recommendedName>
</protein>
<sequence length="85" mass="9198">MTDQINNSDETFKVNGEDLLKKVKELINEGNIREIKILDKTGNTIVIIPLTVGVIGALLIPVLAIVGTIAALVTECTIVVKRKTN</sequence>
<accession>A0A0G0VTQ0</accession>
<organism evidence="3 4">
    <name type="scientific">Candidatus Woesebacteria bacterium GW2011_GWE1_41_24</name>
    <dbReference type="NCBI Taxonomy" id="1618597"/>
    <lineage>
        <taxon>Bacteria</taxon>
        <taxon>Candidatus Woeseibacteriota</taxon>
    </lineage>
</organism>
<keyword evidence="1" id="KW-0812">Transmembrane</keyword>
<dbReference type="InterPro" id="IPR025642">
    <property type="entry name" value="DUF4342"/>
</dbReference>
<reference evidence="3 4" key="1">
    <citation type="journal article" date="2015" name="Nature">
        <title>rRNA introns, odd ribosomes, and small enigmatic genomes across a large radiation of phyla.</title>
        <authorList>
            <person name="Brown C.T."/>
            <person name="Hug L.A."/>
            <person name="Thomas B.C."/>
            <person name="Sharon I."/>
            <person name="Castelle C.J."/>
            <person name="Singh A."/>
            <person name="Wilkins M.J."/>
            <person name="Williams K.H."/>
            <person name="Banfield J.F."/>
        </authorList>
    </citation>
    <scope>NUCLEOTIDE SEQUENCE [LARGE SCALE GENOMIC DNA]</scope>
</reference>
<dbReference type="EMBL" id="LCBD01000038">
    <property type="protein sequence ID" value="KKS03077.1"/>
    <property type="molecule type" value="Genomic_DNA"/>
</dbReference>
<feature type="domain" description="DUF4342" evidence="2">
    <location>
        <begin position="8"/>
        <end position="82"/>
    </location>
</feature>
<name>A0A0G0VTQ0_9BACT</name>
<dbReference type="AlphaFoldDB" id="A0A0G0VTQ0"/>
<dbReference type="Pfam" id="PF14242">
    <property type="entry name" value="DUF4342"/>
    <property type="match status" value="1"/>
</dbReference>
<feature type="transmembrane region" description="Helical" evidence="1">
    <location>
        <begin position="46"/>
        <end position="73"/>
    </location>
</feature>
<comment type="caution">
    <text evidence="3">The sequence shown here is derived from an EMBL/GenBank/DDBJ whole genome shotgun (WGS) entry which is preliminary data.</text>
</comment>
<keyword evidence="1" id="KW-0472">Membrane</keyword>
<evidence type="ECO:0000259" key="2">
    <source>
        <dbReference type="Pfam" id="PF14242"/>
    </source>
</evidence>